<dbReference type="PANTHER" id="PTHR36799:SF2">
    <property type="entry name" value="PROTEIN CHLORORESPIRATORY REDUCTION 42, CHLOROPLASTIC"/>
    <property type="match status" value="1"/>
</dbReference>
<protein>
    <submittedName>
        <fullName evidence="1">DUF3148 domain-containing protein</fullName>
    </submittedName>
</protein>
<dbReference type="RefSeq" id="WP_229640466.1">
    <property type="nucleotide sequence ID" value="NZ_JADWDC010000021.1"/>
</dbReference>
<organism evidence="1 2">
    <name type="scientific">Waterburya agarophytonicola KI4</name>
    <dbReference type="NCBI Taxonomy" id="2874699"/>
    <lineage>
        <taxon>Bacteria</taxon>
        <taxon>Bacillati</taxon>
        <taxon>Cyanobacteriota</taxon>
        <taxon>Cyanophyceae</taxon>
        <taxon>Pleurocapsales</taxon>
        <taxon>Hyellaceae</taxon>
        <taxon>Waterburya</taxon>
        <taxon>Waterburya agarophytonicola</taxon>
    </lineage>
</organism>
<comment type="caution">
    <text evidence="1">The sequence shown here is derived from an EMBL/GenBank/DDBJ whole genome shotgun (WGS) entry which is preliminary data.</text>
</comment>
<dbReference type="AlphaFoldDB" id="A0A964FFU1"/>
<gene>
    <name evidence="1" type="ORF">I4641_10480</name>
</gene>
<accession>A0A964FFU1</accession>
<dbReference type="PANTHER" id="PTHR36799">
    <property type="match status" value="1"/>
</dbReference>
<evidence type="ECO:0000313" key="2">
    <source>
        <dbReference type="Proteomes" id="UP000729733"/>
    </source>
</evidence>
<keyword evidence="2" id="KW-1185">Reference proteome</keyword>
<dbReference type="EMBL" id="JADWDC010000021">
    <property type="protein sequence ID" value="MCC0177402.1"/>
    <property type="molecule type" value="Genomic_DNA"/>
</dbReference>
<reference evidence="1" key="1">
    <citation type="journal article" date="2021" name="Antonie Van Leeuwenhoek">
        <title>Draft genome and description of Waterburya agarophytonicola gen. nov. sp. nov. (Pleurocapsales, Cyanobacteria): a seaweed symbiont.</title>
        <authorList>
            <person name="Bonthond G."/>
            <person name="Shalygin S."/>
            <person name="Bayer T."/>
            <person name="Weinberger F."/>
        </authorList>
    </citation>
    <scope>NUCLEOTIDE SEQUENCE</scope>
    <source>
        <strain evidence="1">KI4</strain>
    </source>
</reference>
<dbReference type="Proteomes" id="UP000729733">
    <property type="component" value="Unassembled WGS sequence"/>
</dbReference>
<evidence type="ECO:0000313" key="1">
    <source>
        <dbReference type="EMBL" id="MCC0177402.1"/>
    </source>
</evidence>
<proteinExistence type="predicted"/>
<name>A0A964FFU1_9CYAN</name>
<dbReference type="NCBIfam" id="NF045913">
    <property type="entry name" value="RegSipA"/>
    <property type="match status" value="1"/>
</dbReference>
<dbReference type="InterPro" id="IPR021495">
    <property type="entry name" value="CRR42-like"/>
</dbReference>
<sequence length="76" mass="8561">MSNEERSFKVGDHIKIVALPEYIKTAEPMPMLRSPSLLTIGELGTILDRRPGGYYGIRFTQGAFLLESQYIEAIDD</sequence>
<dbReference type="Pfam" id="PF11347">
    <property type="entry name" value="CRR42-like"/>
    <property type="match status" value="1"/>
</dbReference>